<evidence type="ECO:0000256" key="3">
    <source>
        <dbReference type="ARBA" id="ARBA00022692"/>
    </source>
</evidence>
<proteinExistence type="predicted"/>
<evidence type="ECO:0000256" key="4">
    <source>
        <dbReference type="ARBA" id="ARBA00022989"/>
    </source>
</evidence>
<feature type="domain" description="SSD" evidence="7">
    <location>
        <begin position="800"/>
        <end position="928"/>
    </location>
</feature>
<dbReference type="GO" id="GO:0005886">
    <property type="term" value="C:plasma membrane"/>
    <property type="evidence" value="ECO:0007669"/>
    <property type="project" value="UniProtKB-SubCell"/>
</dbReference>
<dbReference type="PANTHER" id="PTHR33406">
    <property type="entry name" value="MEMBRANE PROTEIN MJ1562-RELATED"/>
    <property type="match status" value="1"/>
</dbReference>
<feature type="transmembrane region" description="Helical" evidence="6">
    <location>
        <begin position="830"/>
        <end position="854"/>
    </location>
</feature>
<feature type="transmembrane region" description="Helical" evidence="6">
    <location>
        <begin position="804"/>
        <end position="824"/>
    </location>
</feature>
<reference evidence="8" key="1">
    <citation type="submission" date="2018-05" db="EMBL/GenBank/DDBJ databases">
        <authorList>
            <person name="Lanie J.A."/>
            <person name="Ng W.-L."/>
            <person name="Kazmierczak K.M."/>
            <person name="Andrzejewski T.M."/>
            <person name="Davidsen T.M."/>
            <person name="Wayne K.J."/>
            <person name="Tettelin H."/>
            <person name="Glass J.I."/>
            <person name="Rusch D."/>
            <person name="Podicherti R."/>
            <person name="Tsui H.-C.T."/>
            <person name="Winkler M.E."/>
        </authorList>
    </citation>
    <scope>NUCLEOTIDE SEQUENCE</scope>
</reference>
<evidence type="ECO:0000256" key="1">
    <source>
        <dbReference type="ARBA" id="ARBA00004651"/>
    </source>
</evidence>
<keyword evidence="2" id="KW-1003">Cell membrane</keyword>
<feature type="transmembrane region" description="Helical" evidence="6">
    <location>
        <begin position="267"/>
        <end position="286"/>
    </location>
</feature>
<organism evidence="8">
    <name type="scientific">marine metagenome</name>
    <dbReference type="NCBI Taxonomy" id="408172"/>
    <lineage>
        <taxon>unclassified sequences</taxon>
        <taxon>metagenomes</taxon>
        <taxon>ecological metagenomes</taxon>
    </lineage>
</organism>
<dbReference type="SUPFAM" id="SSF82866">
    <property type="entry name" value="Multidrug efflux transporter AcrB transmembrane domain"/>
    <property type="match status" value="2"/>
</dbReference>
<feature type="transmembrane region" description="Helical" evidence="6">
    <location>
        <begin position="242"/>
        <end position="260"/>
    </location>
</feature>
<evidence type="ECO:0000259" key="7">
    <source>
        <dbReference type="PROSITE" id="PS50156"/>
    </source>
</evidence>
<evidence type="ECO:0000256" key="6">
    <source>
        <dbReference type="SAM" id="Phobius"/>
    </source>
</evidence>
<dbReference type="PROSITE" id="PS50156">
    <property type="entry name" value="SSD"/>
    <property type="match status" value="2"/>
</dbReference>
<feature type="transmembrane region" description="Helical" evidence="6">
    <location>
        <begin position="367"/>
        <end position="389"/>
    </location>
</feature>
<feature type="transmembrane region" description="Helical" evidence="6">
    <location>
        <begin position="903"/>
        <end position="928"/>
    </location>
</feature>
<dbReference type="InterPro" id="IPR001036">
    <property type="entry name" value="Acrflvin-R"/>
</dbReference>
<dbReference type="GO" id="GO:0022857">
    <property type="term" value="F:transmembrane transporter activity"/>
    <property type="evidence" value="ECO:0007669"/>
    <property type="project" value="InterPro"/>
</dbReference>
<dbReference type="PRINTS" id="PR00702">
    <property type="entry name" value="ACRIFLAVINRP"/>
</dbReference>
<keyword evidence="3 6" id="KW-0812">Transmembrane</keyword>
<dbReference type="Pfam" id="PF03176">
    <property type="entry name" value="MMPL"/>
    <property type="match status" value="2"/>
</dbReference>
<protein>
    <recommendedName>
        <fullName evidence="7">SSD domain-containing protein</fullName>
    </recommendedName>
</protein>
<dbReference type="InterPro" id="IPR000731">
    <property type="entry name" value="SSD"/>
</dbReference>
<dbReference type="EMBL" id="UINC01004681">
    <property type="protein sequence ID" value="SVA16093.1"/>
    <property type="molecule type" value="Genomic_DNA"/>
</dbReference>
<feature type="domain" description="SSD" evidence="7">
    <location>
        <begin position="270"/>
        <end position="392"/>
    </location>
</feature>
<sequence>MFDRAARLPLERPHATVAAILLLTLLLAPSLLQVSFQTDVEAFLPNSEAASQHERVELLFGRESKVAQLYVMPTNGNNVLTMEALLEIQELHRQAAQLEGVRTAISVSSFFDSALREKGASLETISLSDCPWDEVYTALVESEGGNYSYHHVTFITDVLVHRDLDMISLLEENAECRDGPIASAALVLLNLDPELTTPERKQVGQQLRELAQDWEGEQVRAEAFSVDLLAYDVDQTTSHTNLLMGGGMLLVSVLLLWYTFRHWSYVLLPLVTLLLALTWTFSFAGLTGMRLTAIDVAVLPLVAGLGIDFAVHMSRRYQEELALGRRVPEALWEAQWHTGQALALAMLTTVIAFLSGVTAGVGPVRDFSLLCAAGIISAFLLTLTFHTAARLLLDTRLKSVPTQPGAEVIERAVTRASMAVESRPMVILATVAVVTLLAMAGASRIDTSFSLDDFLSEELGIMVTAEKIRTDFRGASYSQSQILIEGNVTRAGFLDELAELESGQLGSGEWGVSDDTFVIKLGGEPMVESVRSVLTTAIAAEPYALTQGSNPSHEWQRSQPFRVPAGERVSVTWDADSQREESLLSLGVTLYWQDEDGNALGNDTEHPSGNSCSFQVPDSVTQARLEFSHFPDLEDDPLVVNSAVRGGSFVWVQSLQHTFNLTESGAPFSETDSHDVQELYDYLYQRDLDLADPITNQTYAARMQQVLYRNAQGEYSASVVRVFIGPTPLRELDNHALEQMVYDLEEDLPDNGFAGAETSLTGGHVLTVTTIDAIQSTQLKSTLISVALAMLLLVAIYRHFGLGILNVLPVALATIWILGSMAVLSITLNVMTVMVTALTVGLGIDYAIHIIARYREELARRSEKDALEATIHQTGSALLISGLTTVGGFAVLLLSPMPLVRNFGLLTALTIVYAVLIALLVLPSLIWAGNRLAELLSRQQAG</sequence>
<dbReference type="AlphaFoldDB" id="A0A381TPV5"/>
<dbReference type="InterPro" id="IPR004869">
    <property type="entry name" value="MMPL_dom"/>
</dbReference>
<feature type="transmembrane region" description="Helical" evidence="6">
    <location>
        <begin position="292"/>
        <end position="311"/>
    </location>
</feature>
<evidence type="ECO:0000256" key="5">
    <source>
        <dbReference type="ARBA" id="ARBA00023136"/>
    </source>
</evidence>
<keyword evidence="5 6" id="KW-0472">Membrane</keyword>
<dbReference type="InterPro" id="IPR050545">
    <property type="entry name" value="Mycobact_MmpL"/>
</dbReference>
<accession>A0A381TPV5</accession>
<name>A0A381TPV5_9ZZZZ</name>
<dbReference type="Gene3D" id="1.20.1640.10">
    <property type="entry name" value="Multidrug efflux transporter AcrB transmembrane domain"/>
    <property type="match status" value="2"/>
</dbReference>
<evidence type="ECO:0000313" key="8">
    <source>
        <dbReference type="EMBL" id="SVA16093.1"/>
    </source>
</evidence>
<comment type="subcellular location">
    <subcellularLocation>
        <location evidence="1">Cell membrane</location>
        <topology evidence="1">Multi-pass membrane protein</topology>
    </subcellularLocation>
</comment>
<feature type="transmembrane region" description="Helical" evidence="6">
    <location>
        <begin position="779"/>
        <end position="797"/>
    </location>
</feature>
<feature type="transmembrane region" description="Helical" evidence="6">
    <location>
        <begin position="875"/>
        <end position="897"/>
    </location>
</feature>
<dbReference type="PANTHER" id="PTHR33406:SF13">
    <property type="entry name" value="MEMBRANE PROTEIN YDFJ"/>
    <property type="match status" value="1"/>
</dbReference>
<evidence type="ECO:0000256" key="2">
    <source>
        <dbReference type="ARBA" id="ARBA00022475"/>
    </source>
</evidence>
<keyword evidence="4 6" id="KW-1133">Transmembrane helix</keyword>
<feature type="transmembrane region" description="Helical" evidence="6">
    <location>
        <begin position="341"/>
        <end position="361"/>
    </location>
</feature>
<gene>
    <name evidence="8" type="ORF">METZ01_LOCUS68947</name>
</gene>